<proteinExistence type="predicted"/>
<dbReference type="Proteomes" id="UP000814078">
    <property type="component" value="Unassembled WGS sequence"/>
</dbReference>
<comment type="caution">
    <text evidence="1">The sequence shown here is derived from an EMBL/GenBank/DDBJ whole genome shotgun (WGS) entry which is preliminary data.</text>
</comment>
<protein>
    <submittedName>
        <fullName evidence="1">Uncharacterized protein</fullName>
    </submittedName>
</protein>
<evidence type="ECO:0000313" key="1">
    <source>
        <dbReference type="EMBL" id="MCF5320664.1"/>
    </source>
</evidence>
<accession>A0ABS9G6L7</accession>
<gene>
    <name evidence="1" type="ORF">GIW13_20470</name>
</gene>
<sequence length="265" mass="30450">MFKCKIFRVELLGAKLFMNNRESVVNSHSMGIFKASNWKKEGDGLLVAAKALRQQWLSNREEVIKVITVRSPRSSEVFTKDSALARSSMLLLGYSVEMFLKGGVVKLHTYCSEEMVERLMRKLGHDYESMAKRLEVKLESDQLEQLNGLSKSVVNDARYPATPSLGKDFFEQINQITRYNHRQPNFERLVVLVEQIRDFARKIDSDSLNPTCFQHHWTDWGYVVARCGGNLAPTIIFRHEDQLTESDLRSAIDAVVMLSTDFDCY</sequence>
<reference evidence="1 2" key="1">
    <citation type="submission" date="2019-11" db="EMBL/GenBank/DDBJ databases">
        <title>Epiphytic Pseudomonas syringae from cherry orchards.</title>
        <authorList>
            <person name="Hulin M.T."/>
        </authorList>
    </citation>
    <scope>NUCLEOTIDE SEQUENCE [LARGE SCALE GENOMIC DNA]</scope>
    <source>
        <strain evidence="1 2">PA-5-11C</strain>
    </source>
</reference>
<name>A0ABS9G6L7_9PSED</name>
<keyword evidence="2" id="KW-1185">Reference proteome</keyword>
<dbReference type="RefSeq" id="WP_122686603.1">
    <property type="nucleotide sequence ID" value="NZ_WKCJ01000026.1"/>
</dbReference>
<evidence type="ECO:0000313" key="2">
    <source>
        <dbReference type="Proteomes" id="UP000814078"/>
    </source>
</evidence>
<dbReference type="EMBL" id="WKCM01000039">
    <property type="protein sequence ID" value="MCF5320664.1"/>
    <property type="molecule type" value="Genomic_DNA"/>
</dbReference>
<organism evidence="1 2">
    <name type="scientific">Pseudomonas simiae</name>
    <dbReference type="NCBI Taxonomy" id="321846"/>
    <lineage>
        <taxon>Bacteria</taxon>
        <taxon>Pseudomonadati</taxon>
        <taxon>Pseudomonadota</taxon>
        <taxon>Gammaproteobacteria</taxon>
        <taxon>Pseudomonadales</taxon>
        <taxon>Pseudomonadaceae</taxon>
        <taxon>Pseudomonas</taxon>
    </lineage>
</organism>